<feature type="region of interest" description="Disordered" evidence="1">
    <location>
        <begin position="129"/>
        <end position="149"/>
    </location>
</feature>
<reference evidence="2" key="1">
    <citation type="submission" date="2019-06" db="EMBL/GenBank/DDBJ databases">
        <authorList>
            <person name="Murdoch R.W."/>
            <person name="Fathepure B."/>
        </authorList>
    </citation>
    <scope>NUCLEOTIDE SEQUENCE</scope>
</reference>
<sequence>MRQRIVPLAILAAAVALPALAAAVPRPVPGRWVSVARLEAIGITQRHEGVLSARWCQSGFVFAPQGKPPATFTLDPDAGVYTATTKADSCVTHWRLSPGQRRLEGTYTGQCQGMSMEARVTMRLLEASGSVESAPPKRGGGADGRAGGAGGDISGGRALGVVASALTAVGAATDPGAFGDYLWSDVKQGSRHVSMWLTADRQPRRAARSMPDPCDVAPGSLEGARYLLDFEIYRLGGDGTHMAVARVVDVETGRILQQRMGEGGRGRDGAVAAVGGAYDALDLGITVPAKR</sequence>
<accession>A0A5B8R9Z1</accession>
<proteinExistence type="predicted"/>
<gene>
    <name evidence="2" type="ORF">KBTEX_01166</name>
</gene>
<organism evidence="2">
    <name type="scientific">uncultured organism</name>
    <dbReference type="NCBI Taxonomy" id="155900"/>
    <lineage>
        <taxon>unclassified sequences</taxon>
        <taxon>environmental samples</taxon>
    </lineage>
</organism>
<feature type="compositionally biased region" description="Gly residues" evidence="1">
    <location>
        <begin position="138"/>
        <end position="149"/>
    </location>
</feature>
<dbReference type="EMBL" id="MN079090">
    <property type="protein sequence ID" value="QEA04853.1"/>
    <property type="molecule type" value="Genomic_DNA"/>
</dbReference>
<protein>
    <submittedName>
        <fullName evidence="2">Uncharacterized protein</fullName>
    </submittedName>
</protein>
<name>A0A5B8R9Z1_9ZZZZ</name>
<dbReference type="AlphaFoldDB" id="A0A5B8R9Z1"/>
<evidence type="ECO:0000256" key="1">
    <source>
        <dbReference type="SAM" id="MobiDB-lite"/>
    </source>
</evidence>
<evidence type="ECO:0000313" key="2">
    <source>
        <dbReference type="EMBL" id="QEA04853.1"/>
    </source>
</evidence>